<keyword evidence="5" id="KW-1185">Reference proteome</keyword>
<reference evidence="2 5" key="2">
    <citation type="submission" date="2020-12" db="EMBL/GenBank/DDBJ databases">
        <title>FDA dAtabase for Regulatory Grade micrObial Sequences (FDA-ARGOS): Supporting development and validation of Infectious Disease Dx tests.</title>
        <authorList>
            <person name="Sproer C."/>
            <person name="Gronow S."/>
            <person name="Severitt S."/>
            <person name="Schroder I."/>
            <person name="Tallon L."/>
            <person name="Sadzewicz L."/>
            <person name="Zhao X."/>
            <person name="Boylan J."/>
            <person name="Ott S."/>
            <person name="Bowen H."/>
            <person name="Vavikolanu K."/>
            <person name="Mehta A."/>
            <person name="Aluvathingal J."/>
            <person name="Nadendla S."/>
            <person name="Lowell S."/>
            <person name="Myers T."/>
            <person name="Yan Y."/>
            <person name="Sichtig H."/>
        </authorList>
    </citation>
    <scope>NUCLEOTIDE SEQUENCE [LARGE SCALE GENOMIC DNA]</scope>
    <source>
        <strain evidence="2 5">FDAARGOS_890</strain>
    </source>
</reference>
<name>A0A1H3LJ40_9BURK</name>
<dbReference type="AlphaFoldDB" id="A0A1H3LJ40"/>
<keyword evidence="1" id="KW-0472">Membrane</keyword>
<dbReference type="KEGG" id="dla:I6G47_27120"/>
<dbReference type="Proteomes" id="UP000595064">
    <property type="component" value="Chromosome"/>
</dbReference>
<feature type="transmembrane region" description="Helical" evidence="1">
    <location>
        <begin position="20"/>
        <end position="37"/>
    </location>
</feature>
<evidence type="ECO:0000313" key="2">
    <source>
        <dbReference type="EMBL" id="QPS80609.1"/>
    </source>
</evidence>
<keyword evidence="1" id="KW-1133">Transmembrane helix</keyword>
<feature type="transmembrane region" description="Helical" evidence="1">
    <location>
        <begin position="71"/>
        <end position="90"/>
    </location>
</feature>
<proteinExistence type="predicted"/>
<accession>A0A1H3LJ40</accession>
<reference evidence="3 4" key="1">
    <citation type="submission" date="2016-10" db="EMBL/GenBank/DDBJ databases">
        <authorList>
            <person name="de Groot N.N."/>
        </authorList>
    </citation>
    <scope>NUCLEOTIDE SEQUENCE [LARGE SCALE GENOMIC DNA]</scope>
    <source>
        <strain evidence="3 4">LMG 24775</strain>
    </source>
</reference>
<evidence type="ECO:0000313" key="3">
    <source>
        <dbReference type="EMBL" id="SDY64421.1"/>
    </source>
</evidence>
<protein>
    <submittedName>
        <fullName evidence="3">Uncharacterized protein</fullName>
    </submittedName>
</protein>
<feature type="transmembrane region" description="Helical" evidence="1">
    <location>
        <begin position="49"/>
        <end position="65"/>
    </location>
</feature>
<keyword evidence="1" id="KW-0812">Transmembrane</keyword>
<evidence type="ECO:0000313" key="4">
    <source>
        <dbReference type="Proteomes" id="UP000183417"/>
    </source>
</evidence>
<dbReference type="EMBL" id="FNPE01000006">
    <property type="protein sequence ID" value="SDY64421.1"/>
    <property type="molecule type" value="Genomic_DNA"/>
</dbReference>
<gene>
    <name evidence="2" type="ORF">I6G47_27120</name>
    <name evidence="3" type="ORF">SAMN05421547_106226</name>
</gene>
<evidence type="ECO:0000256" key="1">
    <source>
        <dbReference type="SAM" id="Phobius"/>
    </source>
</evidence>
<dbReference type="Proteomes" id="UP000183417">
    <property type="component" value="Unassembled WGS sequence"/>
</dbReference>
<sequence>MVGMLESLRAWSAPYGGDLFLWVATLSLISYIALWWFKSRLSTSQLRRVIRLSALVALPLSWLAIQQGENHLAAAILPLVWCVVLGITCAREMSRRN</sequence>
<organism evidence="3 4">
    <name type="scientific">Delftia lacustris</name>
    <dbReference type="NCBI Taxonomy" id="558537"/>
    <lineage>
        <taxon>Bacteria</taxon>
        <taxon>Pseudomonadati</taxon>
        <taxon>Pseudomonadota</taxon>
        <taxon>Betaproteobacteria</taxon>
        <taxon>Burkholderiales</taxon>
        <taxon>Comamonadaceae</taxon>
        <taxon>Delftia</taxon>
    </lineage>
</organism>
<evidence type="ECO:0000313" key="5">
    <source>
        <dbReference type="Proteomes" id="UP000595064"/>
    </source>
</evidence>
<dbReference type="EMBL" id="CP065748">
    <property type="protein sequence ID" value="QPS80609.1"/>
    <property type="molecule type" value="Genomic_DNA"/>
</dbReference>